<keyword evidence="3" id="KW-1185">Reference proteome</keyword>
<evidence type="ECO:0000256" key="1">
    <source>
        <dbReference type="SAM" id="Phobius"/>
    </source>
</evidence>
<accession>A0AAW9NRP2</accession>
<comment type="caution">
    <text evidence="2">The sequence shown here is derived from an EMBL/GenBank/DDBJ whole genome shotgun (WGS) entry which is preliminary data.</text>
</comment>
<evidence type="ECO:0000313" key="2">
    <source>
        <dbReference type="EMBL" id="MEC1179007.1"/>
    </source>
</evidence>
<dbReference type="InterPro" id="IPR021737">
    <property type="entry name" value="Phage_phiKZ_Orf197"/>
</dbReference>
<reference evidence="2 3" key="1">
    <citation type="submission" date="2023-03" db="EMBL/GenBank/DDBJ databases">
        <title>Bacillus Genome Sequencing.</title>
        <authorList>
            <person name="Dunlap C."/>
        </authorList>
    </citation>
    <scope>NUCLEOTIDE SEQUENCE [LARGE SCALE GENOMIC DNA]</scope>
    <source>
        <strain evidence="2 3">B-59205</strain>
    </source>
</reference>
<dbReference type="RefSeq" id="WP_326123493.1">
    <property type="nucleotide sequence ID" value="NZ_JARSFG010000015.1"/>
</dbReference>
<gene>
    <name evidence="2" type="ORF">P9B03_10980</name>
</gene>
<name>A0AAW9NRP2_9BACL</name>
<feature type="transmembrane region" description="Helical" evidence="1">
    <location>
        <begin position="87"/>
        <end position="108"/>
    </location>
</feature>
<evidence type="ECO:0000313" key="3">
    <source>
        <dbReference type="Proteomes" id="UP001344888"/>
    </source>
</evidence>
<keyword evidence="1" id="KW-1133">Transmembrane helix</keyword>
<dbReference type="EMBL" id="JARSFG010000015">
    <property type="protein sequence ID" value="MEC1179007.1"/>
    <property type="molecule type" value="Genomic_DNA"/>
</dbReference>
<protein>
    <submittedName>
        <fullName evidence="2">DUF3307 domain-containing protein</fullName>
    </submittedName>
</protein>
<proteinExistence type="predicted"/>
<sequence>MDFLILVFAHLLADYPLQGEFLAKMKGKNFIALCSHAGIWTGTVLIAAHLIGYSVDLLDVLILFTVHALADYLKAKPIGFYKKLDPLGMGLFIDQSIHILQIIIFMLFMSEKIS</sequence>
<dbReference type="AlphaFoldDB" id="A0AAW9NRP2"/>
<feature type="transmembrane region" description="Helical" evidence="1">
    <location>
        <begin position="29"/>
        <end position="50"/>
    </location>
</feature>
<dbReference type="Proteomes" id="UP001344888">
    <property type="component" value="Unassembled WGS sequence"/>
</dbReference>
<keyword evidence="1" id="KW-0472">Membrane</keyword>
<dbReference type="Pfam" id="PF11750">
    <property type="entry name" value="DUF3307"/>
    <property type="match status" value="1"/>
</dbReference>
<organism evidence="2 3">
    <name type="scientific">Metasolibacillus meyeri</name>
    <dbReference type="NCBI Taxonomy" id="1071052"/>
    <lineage>
        <taxon>Bacteria</taxon>
        <taxon>Bacillati</taxon>
        <taxon>Bacillota</taxon>
        <taxon>Bacilli</taxon>
        <taxon>Bacillales</taxon>
        <taxon>Caryophanaceae</taxon>
        <taxon>Metasolibacillus</taxon>
    </lineage>
</organism>
<keyword evidence="1" id="KW-0812">Transmembrane</keyword>